<sequence length="655" mass="72746">MTIKDLRTDNLILVLLAVVFAPHVVRVPVWISVLCGLSWMGAFFMRRKGMGFLSRRVMVGLALGCTAGAALSFAGAPSRDAGVGLLCLMLALKPLETRTHRDRMVTVLLAYFLILTNVLYSQSLAMAGYMIMCVILATMVQMRINHVEGQTREHLKKTCVLLGQALPLALVLFVLFPRLSGSLWGVRTPQTTGVTGLSDVMEPGRISSLARDRGVAFRVRFEGDLMPSRGSLYWRVLVLSRFDGRSWTQGQAVPGPGRAGDLVADTMVRYTITAEPSDQKWMYALDFPLKAPPGVVLTQDLTLKAPAKIATRLRYSLVSCPDCPNRVTGDVDALLDLPAFGGEQARDLARSWRTTGDTDREIVDKALDYLGTNGFFYTLNPPLLATDDPVDDFLFNVRKGYCEHFASAFSFLMRAAGIPARVVVGYQGGEPNPVGEYLIVRQSDAHAWSEVWLEDAGWTRIDPTAVVSPLRIEQGAQALVGRAGDTLFGTPTLGALGRVWNHVRLNWDALNNVWNQWVLDYSAARQSRLFQLLGLVRSWKGIPMGILLSVAALFGFGAGLFLYLARPVRRDQDRVAVIYERFLKKTSAWPNEGGLPPVSYMTELMHRNPDRSREIGAIRDLYVALRYAPPEKRQKDQVHAFGKKVSEFKRLKRNN</sequence>
<name>A0A194AFU5_9BACT</name>
<organism evidence="3 4">
    <name type="scientific">Desulfoplanes formicivorans</name>
    <dbReference type="NCBI Taxonomy" id="1592317"/>
    <lineage>
        <taxon>Bacteria</taxon>
        <taxon>Pseudomonadati</taxon>
        <taxon>Thermodesulfobacteriota</taxon>
        <taxon>Desulfovibrionia</taxon>
        <taxon>Desulfovibrionales</taxon>
        <taxon>Desulfoplanaceae</taxon>
        <taxon>Desulfoplanes</taxon>
    </lineage>
</organism>
<keyword evidence="1" id="KW-1133">Transmembrane helix</keyword>
<dbReference type="Pfam" id="PF01841">
    <property type="entry name" value="Transglut_core"/>
    <property type="match status" value="1"/>
</dbReference>
<evidence type="ECO:0000259" key="2">
    <source>
        <dbReference type="SMART" id="SM00460"/>
    </source>
</evidence>
<dbReference type="InterPro" id="IPR052901">
    <property type="entry name" value="Bact_TGase-like"/>
</dbReference>
<proteinExistence type="predicted"/>
<dbReference type="InterPro" id="IPR002931">
    <property type="entry name" value="Transglutaminase-like"/>
</dbReference>
<dbReference type="SUPFAM" id="SSF54001">
    <property type="entry name" value="Cysteine proteinases"/>
    <property type="match status" value="1"/>
</dbReference>
<keyword evidence="4" id="KW-1185">Reference proteome</keyword>
<keyword evidence="1" id="KW-0472">Membrane</keyword>
<dbReference type="Pfam" id="PF11992">
    <property type="entry name" value="TgpA_N"/>
    <property type="match status" value="1"/>
</dbReference>
<feature type="transmembrane region" description="Helical" evidence="1">
    <location>
        <begin position="158"/>
        <end position="176"/>
    </location>
</feature>
<gene>
    <name evidence="3" type="ORF">DPF_0906</name>
</gene>
<keyword evidence="1" id="KW-0812">Transmembrane</keyword>
<feature type="transmembrane region" description="Helical" evidence="1">
    <location>
        <begin position="542"/>
        <end position="564"/>
    </location>
</feature>
<accession>A0A194AFU5</accession>
<dbReference type="SMART" id="SM00460">
    <property type="entry name" value="TGc"/>
    <property type="match status" value="1"/>
</dbReference>
<protein>
    <submittedName>
        <fullName evidence="3">Transglutaminase</fullName>
    </submittedName>
</protein>
<dbReference type="InterPro" id="IPR038765">
    <property type="entry name" value="Papain-like_cys_pep_sf"/>
</dbReference>
<evidence type="ECO:0000313" key="3">
    <source>
        <dbReference type="EMBL" id="GAU08203.1"/>
    </source>
</evidence>
<dbReference type="PANTHER" id="PTHR42736:SF1">
    <property type="entry name" value="PROTEIN-GLUTAMINE GAMMA-GLUTAMYLTRANSFERASE"/>
    <property type="match status" value="1"/>
</dbReference>
<evidence type="ECO:0000256" key="1">
    <source>
        <dbReference type="SAM" id="Phobius"/>
    </source>
</evidence>
<dbReference type="STRING" id="1592317.DPF_0906"/>
<comment type="caution">
    <text evidence="3">The sequence shown here is derived from an EMBL/GenBank/DDBJ whole genome shotgun (WGS) entry which is preliminary data.</text>
</comment>
<dbReference type="PANTHER" id="PTHR42736">
    <property type="entry name" value="PROTEIN-GLUTAMINE GAMMA-GLUTAMYLTRANSFERASE"/>
    <property type="match status" value="1"/>
</dbReference>
<dbReference type="InterPro" id="IPR021878">
    <property type="entry name" value="TgpA_N"/>
</dbReference>
<feature type="transmembrane region" description="Helical" evidence="1">
    <location>
        <begin position="126"/>
        <end position="146"/>
    </location>
</feature>
<dbReference type="Gene3D" id="3.10.620.30">
    <property type="match status" value="1"/>
</dbReference>
<feature type="domain" description="Transglutaminase-like" evidence="2">
    <location>
        <begin position="394"/>
        <end position="465"/>
    </location>
</feature>
<feature type="transmembrane region" description="Helical" evidence="1">
    <location>
        <begin position="12"/>
        <end position="45"/>
    </location>
</feature>
<reference evidence="4" key="1">
    <citation type="submission" date="2016-06" db="EMBL/GenBank/DDBJ databases">
        <title>Draft genome sequence of Desulfoplanes formicivorans strain Pf12B.</title>
        <authorList>
            <person name="Watanabe M."/>
            <person name="Kojima H."/>
            <person name="Fukui M."/>
        </authorList>
    </citation>
    <scope>NUCLEOTIDE SEQUENCE [LARGE SCALE GENOMIC DNA]</scope>
    <source>
        <strain evidence="4">Pf12B</strain>
    </source>
</reference>
<dbReference type="EMBL" id="BDFE01000009">
    <property type="protein sequence ID" value="GAU08203.1"/>
    <property type="molecule type" value="Genomic_DNA"/>
</dbReference>
<dbReference type="AlphaFoldDB" id="A0A194AFU5"/>
<evidence type="ECO:0000313" key="4">
    <source>
        <dbReference type="Proteomes" id="UP000095200"/>
    </source>
</evidence>
<dbReference type="RefSeq" id="WP_069857686.1">
    <property type="nucleotide sequence ID" value="NZ_BDFE01000009.1"/>
</dbReference>
<dbReference type="OrthoDB" id="9804872at2"/>
<feature type="transmembrane region" description="Helical" evidence="1">
    <location>
        <begin position="57"/>
        <end position="75"/>
    </location>
</feature>
<dbReference type="Proteomes" id="UP000095200">
    <property type="component" value="Unassembled WGS sequence"/>
</dbReference>